<sequence length="51" mass="5886">MKNLPLIRLTDPKNLASKSVINFMFKKLLIFNGIQPLIIIFTASIFPHFQL</sequence>
<keyword evidence="1" id="KW-0472">Membrane</keyword>
<evidence type="ECO:0000313" key="2">
    <source>
        <dbReference type="EMBL" id="EFM92991.1"/>
    </source>
</evidence>
<dbReference type="Proteomes" id="UP000005341">
    <property type="component" value="Unassembled WGS sequence"/>
</dbReference>
<reference evidence="2 3" key="1">
    <citation type="journal article" date="2010" name="J. Bacteriol.">
        <title>Comparative genomic characterization of Actinobacillus pleuropneumoniae.</title>
        <authorList>
            <person name="Xu Z."/>
            <person name="Chen X."/>
            <person name="Li L."/>
            <person name="Li T."/>
            <person name="Wang S."/>
            <person name="Chen H."/>
            <person name="Zhou R."/>
        </authorList>
    </citation>
    <scope>NUCLEOTIDE SEQUENCE [LARGE SCALE GENOMIC DNA]</scope>
    <source>
        <strain evidence="2 3">Femo</strain>
    </source>
</reference>
<keyword evidence="1" id="KW-0812">Transmembrane</keyword>
<proteinExistence type="predicted"/>
<evidence type="ECO:0000313" key="3">
    <source>
        <dbReference type="Proteomes" id="UP000005341"/>
    </source>
</evidence>
<name>A0A828PNE7_ACTPL</name>
<dbReference type="EMBL" id="ADOG01000001">
    <property type="protein sequence ID" value="EFM92991.1"/>
    <property type="molecule type" value="Genomic_DNA"/>
</dbReference>
<organism evidence="2 3">
    <name type="scientific">Actinobacillus pleuropneumoniae serovar 6 str. Femo</name>
    <dbReference type="NCBI Taxonomy" id="754256"/>
    <lineage>
        <taxon>Bacteria</taxon>
        <taxon>Pseudomonadati</taxon>
        <taxon>Pseudomonadota</taxon>
        <taxon>Gammaproteobacteria</taxon>
        <taxon>Pasteurellales</taxon>
        <taxon>Pasteurellaceae</taxon>
        <taxon>Actinobacillus</taxon>
    </lineage>
</organism>
<keyword evidence="1" id="KW-1133">Transmembrane helix</keyword>
<accession>A0A828PNE7</accession>
<protein>
    <submittedName>
        <fullName evidence="2">Uncharacterized protein</fullName>
    </submittedName>
</protein>
<dbReference type="AlphaFoldDB" id="A0A828PNE7"/>
<comment type="caution">
    <text evidence="2">The sequence shown here is derived from an EMBL/GenBank/DDBJ whole genome shotgun (WGS) entry which is preliminary data.</text>
</comment>
<evidence type="ECO:0000256" key="1">
    <source>
        <dbReference type="SAM" id="Phobius"/>
    </source>
</evidence>
<gene>
    <name evidence="2" type="ORF">appser6_450</name>
</gene>
<feature type="transmembrane region" description="Helical" evidence="1">
    <location>
        <begin position="28"/>
        <end position="49"/>
    </location>
</feature>